<accession>A0A1G2MQQ9</accession>
<dbReference type="EMBL" id="MHRQ01000024">
    <property type="protein sequence ID" value="OHA26230.1"/>
    <property type="molecule type" value="Genomic_DNA"/>
</dbReference>
<evidence type="ECO:0000313" key="3">
    <source>
        <dbReference type="Proteomes" id="UP000177565"/>
    </source>
</evidence>
<dbReference type="AlphaFoldDB" id="A0A1G2MQQ9"/>
<name>A0A1G2MQQ9_9BACT</name>
<dbReference type="Proteomes" id="UP000177565">
    <property type="component" value="Unassembled WGS sequence"/>
</dbReference>
<keyword evidence="1" id="KW-0812">Transmembrane</keyword>
<organism evidence="2 3">
    <name type="scientific">Candidatus Taylorbacteria bacterium RIFCSPHIGHO2_02_FULL_46_13</name>
    <dbReference type="NCBI Taxonomy" id="1802312"/>
    <lineage>
        <taxon>Bacteria</taxon>
        <taxon>Candidatus Tayloriibacteriota</taxon>
    </lineage>
</organism>
<proteinExistence type="predicted"/>
<evidence type="ECO:0000313" key="2">
    <source>
        <dbReference type="EMBL" id="OHA26230.1"/>
    </source>
</evidence>
<sequence length="140" mass="16372">MISFALNLSGKEYDMHLTVLWLVIVVPLSVIGWGIYRCLYPKRYASFIVLRKREPKDFLIFEQEKPEGDWEFMAVQPAPDEGSACKFYLSSFFTDYKSRFWGIAREMKTIAVTSDSFRTTLGQRFPPSISTEFIYIYNGY</sequence>
<protein>
    <submittedName>
        <fullName evidence="2">Uncharacterized protein</fullName>
    </submittedName>
</protein>
<keyword evidence="1" id="KW-0472">Membrane</keyword>
<evidence type="ECO:0000256" key="1">
    <source>
        <dbReference type="SAM" id="Phobius"/>
    </source>
</evidence>
<reference evidence="2 3" key="1">
    <citation type="journal article" date="2016" name="Nat. Commun.">
        <title>Thousands of microbial genomes shed light on interconnected biogeochemical processes in an aquifer system.</title>
        <authorList>
            <person name="Anantharaman K."/>
            <person name="Brown C.T."/>
            <person name="Hug L.A."/>
            <person name="Sharon I."/>
            <person name="Castelle C.J."/>
            <person name="Probst A.J."/>
            <person name="Thomas B.C."/>
            <person name="Singh A."/>
            <person name="Wilkins M.J."/>
            <person name="Karaoz U."/>
            <person name="Brodie E.L."/>
            <person name="Williams K.H."/>
            <person name="Hubbard S.S."/>
            <person name="Banfield J.F."/>
        </authorList>
    </citation>
    <scope>NUCLEOTIDE SEQUENCE [LARGE SCALE GENOMIC DNA]</scope>
</reference>
<gene>
    <name evidence="2" type="ORF">A3C06_04550</name>
</gene>
<feature type="transmembrane region" description="Helical" evidence="1">
    <location>
        <begin position="15"/>
        <end position="36"/>
    </location>
</feature>
<keyword evidence="1" id="KW-1133">Transmembrane helix</keyword>
<comment type="caution">
    <text evidence="2">The sequence shown here is derived from an EMBL/GenBank/DDBJ whole genome shotgun (WGS) entry which is preliminary data.</text>
</comment>